<accession>A0AAV7JE50</accession>
<keyword evidence="4" id="KW-1185">Reference proteome</keyword>
<evidence type="ECO:0000256" key="1">
    <source>
        <dbReference type="SAM" id="MobiDB-lite"/>
    </source>
</evidence>
<organism evidence="3 4">
    <name type="scientific">Oopsacas minuta</name>
    <dbReference type="NCBI Taxonomy" id="111878"/>
    <lineage>
        <taxon>Eukaryota</taxon>
        <taxon>Metazoa</taxon>
        <taxon>Porifera</taxon>
        <taxon>Hexactinellida</taxon>
        <taxon>Hexasterophora</taxon>
        <taxon>Lyssacinosida</taxon>
        <taxon>Leucopsacidae</taxon>
        <taxon>Oopsacas</taxon>
    </lineage>
</organism>
<feature type="domain" description="PiggyBac transposable element-derived protein" evidence="2">
    <location>
        <begin position="552"/>
        <end position="693"/>
    </location>
</feature>
<protein>
    <recommendedName>
        <fullName evidence="2">PiggyBac transposable element-derived protein domain-containing protein</fullName>
    </recommendedName>
</protein>
<feature type="compositionally biased region" description="Low complexity" evidence="1">
    <location>
        <begin position="701"/>
        <end position="714"/>
    </location>
</feature>
<comment type="caution">
    <text evidence="3">The sequence shown here is derived from an EMBL/GenBank/DDBJ whole genome shotgun (WGS) entry which is preliminary data.</text>
</comment>
<name>A0AAV7JE50_9METZ</name>
<dbReference type="Proteomes" id="UP001165289">
    <property type="component" value="Unassembled WGS sequence"/>
</dbReference>
<evidence type="ECO:0000313" key="4">
    <source>
        <dbReference type="Proteomes" id="UP001165289"/>
    </source>
</evidence>
<dbReference type="PANTHER" id="PTHR46880:SF5">
    <property type="entry name" value="DUF4371 DOMAIN-CONTAINING PROTEIN"/>
    <property type="match status" value="1"/>
</dbReference>
<dbReference type="AlphaFoldDB" id="A0AAV7JE50"/>
<feature type="compositionally biased region" description="Polar residues" evidence="1">
    <location>
        <begin position="715"/>
        <end position="725"/>
    </location>
</feature>
<proteinExistence type="predicted"/>
<reference evidence="3 4" key="1">
    <citation type="journal article" date="2023" name="BMC Biol.">
        <title>The compact genome of the sponge Oopsacas minuta (Hexactinellida) is lacking key metazoan core genes.</title>
        <authorList>
            <person name="Santini S."/>
            <person name="Schenkelaars Q."/>
            <person name="Jourda C."/>
            <person name="Duchesne M."/>
            <person name="Belahbib H."/>
            <person name="Rocher C."/>
            <person name="Selva M."/>
            <person name="Riesgo A."/>
            <person name="Vervoort M."/>
            <person name="Leys S.P."/>
            <person name="Kodjabachian L."/>
            <person name="Le Bivic A."/>
            <person name="Borchiellini C."/>
            <person name="Claverie J.M."/>
            <person name="Renard E."/>
        </authorList>
    </citation>
    <scope>NUCLEOTIDE SEQUENCE [LARGE SCALE GENOMIC DNA]</scope>
    <source>
        <strain evidence="3">SPO-2</strain>
    </source>
</reference>
<feature type="region of interest" description="Disordered" evidence="1">
    <location>
        <begin position="695"/>
        <end position="734"/>
    </location>
</feature>
<dbReference type="Pfam" id="PF13843">
    <property type="entry name" value="DDE_Tnp_1_7"/>
    <property type="match status" value="1"/>
</dbReference>
<evidence type="ECO:0000313" key="3">
    <source>
        <dbReference type="EMBL" id="KAI6646975.1"/>
    </source>
</evidence>
<gene>
    <name evidence="3" type="ORF">LOD99_9069</name>
</gene>
<sequence>MLSDFGMEVKKIGQILDTRWVASSFRTVSAVWNNFHLLCAHFENASNDLERNSKDRASFTGLLRRMRSPEFLTDLALMFGTLYELSNLSQMLQNREMTIISADKLIRRTIRRLEALQFTLGSKSLEVQTAVHSLSFHSITLHNQNIVTINKQRFLEYLVNRMKDRLFVTTFSRSPTDQNIYNTPMSGFNILNKDSWPIEHQPGYGESEIKSLCQRFGLNEALYVNAFCDNYENSGTFLPPTIKPLFNCIQLVSCSTAEYERGFSHMNIILEDRRSRLLVPHISALLCIKLNGPPLFIWDPSDYARCWLRNHRSASDTQIRGSNSQIVEENPTSKRLALHYNPSSAQKRPFTHITYIGEANTDSASLAQLESLDLPKLDTRKELSNLYHNSVSKDWQERTIYTPDLNNKSSTTGLTRTDLYDYAIDTNHETYEQRAKHSYRRALKNTLTPIERFFPQLWSSENALHIGHPVIFREQLEVLPFYKEPYENALRIDRVPLAKFQEVLPAIPEPITPLHQNPPAQQHSLSQQASHLLHCSEPIKFIEAIFRPSYEFNSIHQQMLVYRKQANKLKWKAPTYEEVRCFIGLHMWASLVRMPNRRSYFTNSQTYDLPHFSSHTTSNRFQQLFTMLHFANNNQIPASFNTPQRFEAKLGNLLTAVNRNSASLLRPARALSIDEMMVKFYGRSVLRQYIKPNHTSMASNSGPSAAPAVATPSSKTSISAAQSNRLGDEMSCYS</sequence>
<dbReference type="InterPro" id="IPR029526">
    <property type="entry name" value="PGBD"/>
</dbReference>
<dbReference type="EMBL" id="JAKMXF010000349">
    <property type="protein sequence ID" value="KAI6646975.1"/>
    <property type="molecule type" value="Genomic_DNA"/>
</dbReference>
<dbReference type="PANTHER" id="PTHR46880">
    <property type="entry name" value="RAS-ASSOCIATING DOMAIN-CONTAINING PROTEIN"/>
    <property type="match status" value="1"/>
</dbReference>
<evidence type="ECO:0000259" key="2">
    <source>
        <dbReference type="Pfam" id="PF13843"/>
    </source>
</evidence>